<dbReference type="Gene3D" id="1.25.40.630">
    <property type="match status" value="1"/>
</dbReference>
<dbReference type="Proteomes" id="UP000503462">
    <property type="component" value="Chromosome 1"/>
</dbReference>
<dbReference type="PANTHER" id="PTHR45735">
    <property type="entry name" value="CLEAVAGE STIMULATION FACTOR SUBUNIT 2"/>
    <property type="match status" value="1"/>
</dbReference>
<dbReference type="EMBL" id="CP051139">
    <property type="protein sequence ID" value="QIW96467.1"/>
    <property type="molecule type" value="Genomic_DNA"/>
</dbReference>
<proteinExistence type="predicted"/>
<evidence type="ECO:0000313" key="5">
    <source>
        <dbReference type="Proteomes" id="UP000503462"/>
    </source>
</evidence>
<evidence type="ECO:0000256" key="2">
    <source>
        <dbReference type="SAM" id="MobiDB-lite"/>
    </source>
</evidence>
<evidence type="ECO:0000256" key="1">
    <source>
        <dbReference type="PROSITE-ProRule" id="PRU00176"/>
    </source>
</evidence>
<organism evidence="4 5">
    <name type="scientific">Peltaster fructicola</name>
    <dbReference type="NCBI Taxonomy" id="286661"/>
    <lineage>
        <taxon>Eukaryota</taxon>
        <taxon>Fungi</taxon>
        <taxon>Dikarya</taxon>
        <taxon>Ascomycota</taxon>
        <taxon>Pezizomycotina</taxon>
        <taxon>Dothideomycetes</taxon>
        <taxon>Dothideomycetes incertae sedis</taxon>
        <taxon>Peltaster</taxon>
    </lineage>
</organism>
<keyword evidence="5" id="KW-1185">Reference proteome</keyword>
<dbReference type="InterPro" id="IPR035979">
    <property type="entry name" value="RBD_domain_sf"/>
</dbReference>
<dbReference type="Pfam" id="PF00076">
    <property type="entry name" value="RRM_1"/>
    <property type="match status" value="1"/>
</dbReference>
<feature type="domain" description="RRM" evidence="3">
    <location>
        <begin position="9"/>
        <end position="87"/>
    </location>
</feature>
<dbReference type="InterPro" id="IPR012677">
    <property type="entry name" value="Nucleotide-bd_a/b_plait_sf"/>
</dbReference>
<accession>A0A6H0XPB0</accession>
<sequence>MAAREKGGRVVFIGNIPYGMEKEDIEKLFGQIGKVLSLRLVVDKDTHKPKGFGFLEYGTPAEADSAIRNLNNKEIQGRTLRVDYSNDNEKGGKPAEDGLALPVGGQVVGGSDSSALPPLPAGVEVAPGLTAPDAISKTVSALPAPQLLDILSQMKALVTSDPAKATALLQQAPQLSFALFQALLLLNLVSTDVLASLVASVQGGPPPQPPQQAVQPPAFQPQMPPGYAPIPQYQQPGYPPQNYATPPPPQVAAYQAPPPAQQPGFGAPPPGFTPEIVEAVRQITRDQILMLAEPQRNEVFKIRVAIGLPPMPN</sequence>
<dbReference type="PANTHER" id="PTHR45735:SF2">
    <property type="entry name" value="CLEAVAGE STIMULATION FACTOR SUBUNIT 2"/>
    <property type="match status" value="1"/>
</dbReference>
<dbReference type="InterPro" id="IPR025742">
    <property type="entry name" value="CSTF2_hinge"/>
</dbReference>
<dbReference type="AlphaFoldDB" id="A0A6H0XPB0"/>
<feature type="compositionally biased region" description="Low complexity" evidence="2">
    <location>
        <begin position="229"/>
        <end position="244"/>
    </location>
</feature>
<name>A0A6H0XPB0_9PEZI</name>
<feature type="region of interest" description="Disordered" evidence="2">
    <location>
        <begin position="203"/>
        <end position="271"/>
    </location>
</feature>
<dbReference type="GO" id="GO:0003729">
    <property type="term" value="F:mRNA binding"/>
    <property type="evidence" value="ECO:0007669"/>
    <property type="project" value="TreeGrafter"/>
</dbReference>
<dbReference type="Gene3D" id="3.30.70.330">
    <property type="match status" value="1"/>
</dbReference>
<protein>
    <recommendedName>
        <fullName evidence="3">RRM domain-containing protein</fullName>
    </recommendedName>
</protein>
<reference evidence="4 5" key="1">
    <citation type="journal article" date="2016" name="Sci. Rep.">
        <title>Peltaster fructicola genome reveals evolution from an invasive phytopathogen to an ectophytic parasite.</title>
        <authorList>
            <person name="Xu C."/>
            <person name="Chen H."/>
            <person name="Gleason M.L."/>
            <person name="Xu J.R."/>
            <person name="Liu H."/>
            <person name="Zhang R."/>
            <person name="Sun G."/>
        </authorList>
    </citation>
    <scope>NUCLEOTIDE SEQUENCE [LARGE SCALE GENOMIC DNA]</scope>
    <source>
        <strain evidence="4 5">LNHT1506</strain>
    </source>
</reference>
<dbReference type="Pfam" id="PF14327">
    <property type="entry name" value="CSTF2_hinge"/>
    <property type="match status" value="1"/>
</dbReference>
<feature type="compositionally biased region" description="Pro residues" evidence="2">
    <location>
        <begin position="245"/>
        <end position="271"/>
    </location>
</feature>
<keyword evidence="1" id="KW-0694">RNA-binding</keyword>
<dbReference type="PROSITE" id="PS50102">
    <property type="entry name" value="RRM"/>
    <property type="match status" value="1"/>
</dbReference>
<evidence type="ECO:0000313" key="4">
    <source>
        <dbReference type="EMBL" id="QIW96467.1"/>
    </source>
</evidence>
<feature type="compositionally biased region" description="Pro residues" evidence="2">
    <location>
        <begin position="218"/>
        <end position="228"/>
    </location>
</feature>
<dbReference type="GO" id="GO:0005847">
    <property type="term" value="C:mRNA cleavage and polyadenylation specificity factor complex"/>
    <property type="evidence" value="ECO:0007669"/>
    <property type="project" value="TreeGrafter"/>
</dbReference>
<dbReference type="SMART" id="SM00360">
    <property type="entry name" value="RRM"/>
    <property type="match status" value="1"/>
</dbReference>
<gene>
    <name evidence="4" type="ORF">AMS68_001985</name>
</gene>
<dbReference type="OrthoDB" id="272703at2759"/>
<dbReference type="SUPFAM" id="SSF54928">
    <property type="entry name" value="RNA-binding domain, RBD"/>
    <property type="match status" value="1"/>
</dbReference>
<dbReference type="InterPro" id="IPR000504">
    <property type="entry name" value="RRM_dom"/>
</dbReference>
<evidence type="ECO:0000259" key="3">
    <source>
        <dbReference type="PROSITE" id="PS50102"/>
    </source>
</evidence>